<protein>
    <recommendedName>
        <fullName evidence="3">Alpha-carbonic anhydrase domain-containing protein</fullName>
    </recommendedName>
</protein>
<evidence type="ECO:0000313" key="2">
    <source>
        <dbReference type="Proteomes" id="UP000593564"/>
    </source>
</evidence>
<keyword evidence="2" id="KW-1185">Reference proteome</keyword>
<dbReference type="Proteomes" id="UP000593564">
    <property type="component" value="Unassembled WGS sequence"/>
</dbReference>
<organism evidence="1 2">
    <name type="scientific">Camellia sinensis</name>
    <name type="common">Tea plant</name>
    <name type="synonym">Thea sinensis</name>
    <dbReference type="NCBI Taxonomy" id="4442"/>
    <lineage>
        <taxon>Eukaryota</taxon>
        <taxon>Viridiplantae</taxon>
        <taxon>Streptophyta</taxon>
        <taxon>Embryophyta</taxon>
        <taxon>Tracheophyta</taxon>
        <taxon>Spermatophyta</taxon>
        <taxon>Magnoliopsida</taxon>
        <taxon>eudicotyledons</taxon>
        <taxon>Gunneridae</taxon>
        <taxon>Pentapetalae</taxon>
        <taxon>asterids</taxon>
        <taxon>Ericales</taxon>
        <taxon>Theaceae</taxon>
        <taxon>Camellia</taxon>
    </lineage>
</organism>
<reference evidence="1 2" key="2">
    <citation type="submission" date="2020-07" db="EMBL/GenBank/DDBJ databases">
        <title>Genome assembly of wild tea tree DASZ reveals pedigree and selection history of tea varieties.</title>
        <authorList>
            <person name="Zhang W."/>
        </authorList>
    </citation>
    <scope>NUCLEOTIDE SEQUENCE [LARGE SCALE GENOMIC DNA]</scope>
    <source>
        <strain evidence="2">cv. G240</strain>
        <tissue evidence="1">Leaf</tissue>
    </source>
</reference>
<gene>
    <name evidence="1" type="ORF">HYC85_010564</name>
</gene>
<dbReference type="EMBL" id="JACBKZ010000004">
    <property type="protein sequence ID" value="KAF5952620.1"/>
    <property type="molecule type" value="Genomic_DNA"/>
</dbReference>
<comment type="caution">
    <text evidence="1">The sequence shown here is derived from an EMBL/GenBank/DDBJ whole genome shotgun (WGS) entry which is preliminary data.</text>
</comment>
<feature type="non-terminal residue" evidence="1">
    <location>
        <position position="1"/>
    </location>
</feature>
<dbReference type="PANTHER" id="PTHR12484">
    <property type="entry name" value="B-LYMPHOCYTE ANTIGEN-RELATED"/>
    <property type="match status" value="1"/>
</dbReference>
<dbReference type="Pfam" id="PF25015">
    <property type="entry name" value="RBD_AKAP-17A"/>
    <property type="match status" value="1"/>
</dbReference>
<dbReference type="SUPFAM" id="SSF51069">
    <property type="entry name" value="Carbonic anhydrase"/>
    <property type="match status" value="1"/>
</dbReference>
<name>A0A7J7HI88_CAMSI</name>
<proteinExistence type="predicted"/>
<reference evidence="2" key="1">
    <citation type="journal article" date="2020" name="Nat. Commun.">
        <title>Genome assembly of wild tea tree DASZ reveals pedigree and selection history of tea varieties.</title>
        <authorList>
            <person name="Zhang W."/>
            <person name="Zhang Y."/>
            <person name="Qiu H."/>
            <person name="Guo Y."/>
            <person name="Wan H."/>
            <person name="Zhang X."/>
            <person name="Scossa F."/>
            <person name="Alseekh S."/>
            <person name="Zhang Q."/>
            <person name="Wang P."/>
            <person name="Xu L."/>
            <person name="Schmidt M.H."/>
            <person name="Jia X."/>
            <person name="Li D."/>
            <person name="Zhu A."/>
            <person name="Guo F."/>
            <person name="Chen W."/>
            <person name="Ni D."/>
            <person name="Usadel B."/>
            <person name="Fernie A.R."/>
            <person name="Wen W."/>
        </authorList>
    </citation>
    <scope>NUCLEOTIDE SEQUENCE [LARGE SCALE GENOMIC DNA]</scope>
    <source>
        <strain evidence="2">cv. G240</strain>
    </source>
</reference>
<dbReference type="InterPro" id="IPR036398">
    <property type="entry name" value="CA_dom_sf"/>
</dbReference>
<sequence>FRPISLSKNTLPLQLLTIHCADHSVKPLDEWQLKPSLTEFLKSSFSLTVPEDDIVVCRFKDLKKRKHNDPVAHGALFIRDLGFLSKFSRSKILHGIDGEDDVKELEKKSVVGKTDGIELNLEGVKFRLTASFLESDDFGMTKEWEELNVFGNRGLIFKRWELDTIVLKGVPRRWFAEPRVSSKPSMLVTHTIFSTFGKIRLEILEFGNAGVLILNGNNYTLLQMHWHSPSEHKINGVTFDVELYLVHKASDGRFTVIAILYKIGDADPIISKVEYILIYCIQSYVFLSPLVVSRRT</sequence>
<evidence type="ECO:0008006" key="3">
    <source>
        <dbReference type="Google" id="ProtNLM"/>
    </source>
</evidence>
<dbReference type="AlphaFoldDB" id="A0A7J7HI88"/>
<evidence type="ECO:0000313" key="1">
    <source>
        <dbReference type="EMBL" id="KAF5952620.1"/>
    </source>
</evidence>
<dbReference type="PANTHER" id="PTHR12484:SF4">
    <property type="entry name" value="A-KINASE ANCHOR PROTEIN 17A"/>
    <property type="match status" value="1"/>
</dbReference>
<dbReference type="InterPro" id="IPR056852">
    <property type="entry name" value="AK17A/B"/>
</dbReference>
<accession>A0A7J7HI88</accession>
<dbReference type="Gene3D" id="3.10.200.10">
    <property type="entry name" value="Alpha carbonic anhydrase"/>
    <property type="match status" value="1"/>
</dbReference>